<organism evidence="5 6">
    <name type="scientific">Klugiella xanthotipulae</name>
    <dbReference type="NCBI Taxonomy" id="244735"/>
    <lineage>
        <taxon>Bacteria</taxon>
        <taxon>Bacillati</taxon>
        <taxon>Actinomycetota</taxon>
        <taxon>Actinomycetes</taxon>
        <taxon>Micrococcales</taxon>
        <taxon>Microbacteriaceae</taxon>
        <taxon>Klugiella</taxon>
    </lineage>
</organism>
<comment type="caution">
    <text evidence="5">The sequence shown here is derived from an EMBL/GenBank/DDBJ whole genome shotgun (WGS) entry which is preliminary data.</text>
</comment>
<dbReference type="Pfam" id="PF04536">
    <property type="entry name" value="TPM_phosphatase"/>
    <property type="match status" value="1"/>
</dbReference>
<dbReference type="RefSeq" id="WP_141916611.1">
    <property type="nucleotide sequence ID" value="NZ_BAAAYS010000003.1"/>
</dbReference>
<feature type="compositionally biased region" description="Low complexity" evidence="1">
    <location>
        <begin position="172"/>
        <end position="183"/>
    </location>
</feature>
<feature type="domain" description="TPM" evidence="4">
    <location>
        <begin position="39"/>
        <end position="156"/>
    </location>
</feature>
<keyword evidence="3" id="KW-0732">Signal</keyword>
<feature type="compositionally biased region" description="Low complexity" evidence="1">
    <location>
        <begin position="674"/>
        <end position="685"/>
    </location>
</feature>
<keyword evidence="2" id="KW-0472">Membrane</keyword>
<dbReference type="Gene3D" id="3.10.310.50">
    <property type="match status" value="1"/>
</dbReference>
<protein>
    <submittedName>
        <fullName evidence="5">Putative membrane protein YgcG</fullName>
    </submittedName>
</protein>
<evidence type="ECO:0000256" key="2">
    <source>
        <dbReference type="SAM" id="Phobius"/>
    </source>
</evidence>
<dbReference type="InterPro" id="IPR007621">
    <property type="entry name" value="TPM_dom"/>
</dbReference>
<evidence type="ECO:0000256" key="1">
    <source>
        <dbReference type="SAM" id="MobiDB-lite"/>
    </source>
</evidence>
<name>A0A543I722_9MICO</name>
<keyword evidence="6" id="KW-1185">Reference proteome</keyword>
<evidence type="ECO:0000259" key="4">
    <source>
        <dbReference type="Pfam" id="PF04536"/>
    </source>
</evidence>
<evidence type="ECO:0000313" key="5">
    <source>
        <dbReference type="EMBL" id="TQM66377.1"/>
    </source>
</evidence>
<accession>A0A543I722</accession>
<feature type="region of interest" description="Disordered" evidence="1">
    <location>
        <begin position="652"/>
        <end position="717"/>
    </location>
</feature>
<dbReference type="EMBL" id="VFPN01000001">
    <property type="protein sequence ID" value="TQM66377.1"/>
    <property type="molecule type" value="Genomic_DNA"/>
</dbReference>
<keyword evidence="2" id="KW-0812">Transmembrane</keyword>
<feature type="signal peptide" evidence="3">
    <location>
        <begin position="1"/>
        <end position="28"/>
    </location>
</feature>
<keyword evidence="2" id="KW-1133">Transmembrane helix</keyword>
<proteinExistence type="predicted"/>
<reference evidence="5 6" key="1">
    <citation type="submission" date="2019-06" db="EMBL/GenBank/DDBJ databases">
        <title>Sequencing the genomes of 1000 actinobacteria strains.</title>
        <authorList>
            <person name="Klenk H.-P."/>
        </authorList>
    </citation>
    <scope>NUCLEOTIDE SEQUENCE [LARGE SCALE GENOMIC DNA]</scope>
    <source>
        <strain evidence="5 6">DSM 18031</strain>
    </source>
</reference>
<feature type="chain" id="PRO_5022038588" evidence="3">
    <location>
        <begin position="29"/>
        <end position="717"/>
    </location>
</feature>
<dbReference type="OrthoDB" id="5105562at2"/>
<feature type="compositionally biased region" description="Polar residues" evidence="1">
    <location>
        <begin position="160"/>
        <end position="169"/>
    </location>
</feature>
<dbReference type="AlphaFoldDB" id="A0A543I722"/>
<evidence type="ECO:0000313" key="6">
    <source>
        <dbReference type="Proteomes" id="UP000318331"/>
    </source>
</evidence>
<feature type="region of interest" description="Disordered" evidence="1">
    <location>
        <begin position="157"/>
        <end position="183"/>
    </location>
</feature>
<evidence type="ECO:0000256" key="3">
    <source>
        <dbReference type="SAM" id="SignalP"/>
    </source>
</evidence>
<feature type="compositionally biased region" description="Gly residues" evidence="1">
    <location>
        <begin position="686"/>
        <end position="717"/>
    </location>
</feature>
<gene>
    <name evidence="5" type="ORF">FB466_1217</name>
</gene>
<sequence>MRIRWSTLVGASLLTAALTLSGVGPALAANPLDLGSEHVTDTVNALGDQTSAVNQTLTDLADTRNIDLFVVFVDRFSGPSAAEEWANETAERNGLGPRDYLLAIATEGRTYYLSADSAGPVSYDQIGTIESTVIEPQLTAGNWAGAATAAASALGDAVSGTGSTSGTDARTTDSNDTGTTATDPAAGAVSSAVVGGLSFFLLLIVVGGIIALVVIRRTRARARGDIESRIESLQQQGGAALVQTDDAIKRSEQELDFALASYGAEATAPFTRALNDARAALMTAFGLRQKLDDHIPDTDQEREAWNRQILDLCTQANAALNAQVESFNRMRQLEQNAPQAIAAAEASAQATRTRLGAARSTIDILKTQLTEDAVAPIADNAVQAEERLNLADGLIANGREQIANGTNAQAVVAVRTAEDAIAQANLLVEAVDRFSRDLQQASGSIESMLARLQADVASARQMPAANDSATSGTVWGAIESAERTLTGVRTRMSNPPVNPFQVVHELTAAQQNINMTLHNAINTQAAVQRQRDMLDREMMNAGAQISAASDYIAARRGAVGAKARTLLTEASRELEKADEMAQYNMAQALTSAQRASQLGDKAARTARQDVNQYEPPVVDMRMSNNRYTSSTDIAGAFLGGLVGGLVGDLLGSDDDNDRGDNRHRQSSGWGGYTPGPSRPSASRPSSGGGGRSRSGGGGSRSRPGGGGGRSRPGGGRF</sequence>
<dbReference type="Proteomes" id="UP000318331">
    <property type="component" value="Unassembled WGS sequence"/>
</dbReference>
<feature type="transmembrane region" description="Helical" evidence="2">
    <location>
        <begin position="192"/>
        <end position="215"/>
    </location>
</feature>